<dbReference type="PANTHER" id="PTHR47099">
    <property type="entry name" value="METHYLCOBAMIDE:COM METHYLTRANSFERASE MTBA"/>
    <property type="match status" value="1"/>
</dbReference>
<gene>
    <name evidence="2" type="ORF">C7383_10260</name>
</gene>
<keyword evidence="3" id="KW-1185">Reference proteome</keyword>
<protein>
    <submittedName>
        <fullName evidence="2">Uroporphyrinogen decarboxylase</fullName>
    </submittedName>
</protein>
<dbReference type="Proteomes" id="UP000245412">
    <property type="component" value="Unassembled WGS sequence"/>
</dbReference>
<comment type="caution">
    <text evidence="2">The sequence shown here is derived from an EMBL/GenBank/DDBJ whole genome shotgun (WGS) entry which is preliminary data.</text>
</comment>
<dbReference type="GO" id="GO:0004853">
    <property type="term" value="F:uroporphyrinogen decarboxylase activity"/>
    <property type="evidence" value="ECO:0007669"/>
    <property type="project" value="InterPro"/>
</dbReference>
<dbReference type="InterPro" id="IPR038071">
    <property type="entry name" value="UROD/MetE-like_sf"/>
</dbReference>
<dbReference type="InterPro" id="IPR000257">
    <property type="entry name" value="Uroporphyrinogen_deCOase"/>
</dbReference>
<dbReference type="RefSeq" id="WP_109624881.1">
    <property type="nucleotide sequence ID" value="NZ_CABJAT010000002.1"/>
</dbReference>
<evidence type="ECO:0000259" key="1">
    <source>
        <dbReference type="Pfam" id="PF01208"/>
    </source>
</evidence>
<dbReference type="GO" id="GO:0006779">
    <property type="term" value="P:porphyrin-containing compound biosynthetic process"/>
    <property type="evidence" value="ECO:0007669"/>
    <property type="project" value="InterPro"/>
</dbReference>
<evidence type="ECO:0000313" key="2">
    <source>
        <dbReference type="EMBL" id="PWJ77927.1"/>
    </source>
</evidence>
<evidence type="ECO:0000313" key="3">
    <source>
        <dbReference type="Proteomes" id="UP000245412"/>
    </source>
</evidence>
<sequence length="331" mass="38422">MPISIRENMIRVFHHEVPQFLPMITDIQNIATVEPGFTCRLMEGRRPGSKERDWFGQNWVYEPMVRAYNPDASEYIVKDITRWREYVHLPDPDSVDWETLFEEDGIQVDRENKFIMLKDGFGLWERAFSMVPIVELLCSLKLEPEACEDFFSAIADYKIKLHNHYIRYYRPDALCMHDDYGSGQGLFMSPDTWRELIKPHLQRVIDNVTSQGVIYEHHCCGMLAPIAEEIADMGADAWENVHVVNDPYKCKQEFGKKLAFIGGVADSQMLDTDSTTEEKIRSHMRETMDKMLPGVGTVIYAACKAHPERSAIINEELLGYGQKFFQEKRPR</sequence>
<name>A0AB73T802_9FIRM</name>
<feature type="domain" description="Uroporphyrinogen decarboxylase (URO-D)" evidence="1">
    <location>
        <begin position="128"/>
        <end position="307"/>
    </location>
</feature>
<dbReference type="Pfam" id="PF01208">
    <property type="entry name" value="URO-D"/>
    <property type="match status" value="1"/>
</dbReference>
<accession>A0AB73T802</accession>
<dbReference type="PANTHER" id="PTHR47099:SF1">
    <property type="entry name" value="METHYLCOBAMIDE:COM METHYLTRANSFERASE MTBA"/>
    <property type="match status" value="1"/>
</dbReference>
<dbReference type="SUPFAM" id="SSF51726">
    <property type="entry name" value="UROD/MetE-like"/>
    <property type="match status" value="1"/>
</dbReference>
<dbReference type="EMBL" id="QGGY01000002">
    <property type="protein sequence ID" value="PWJ77927.1"/>
    <property type="molecule type" value="Genomic_DNA"/>
</dbReference>
<organism evidence="2 3">
    <name type="scientific">Murimonas intestini</name>
    <dbReference type="NCBI Taxonomy" id="1337051"/>
    <lineage>
        <taxon>Bacteria</taxon>
        <taxon>Bacillati</taxon>
        <taxon>Bacillota</taxon>
        <taxon>Clostridia</taxon>
        <taxon>Lachnospirales</taxon>
        <taxon>Lachnospiraceae</taxon>
        <taxon>Murimonas</taxon>
    </lineage>
</organism>
<dbReference type="AlphaFoldDB" id="A0AB73T802"/>
<proteinExistence type="predicted"/>
<reference evidence="2 3" key="1">
    <citation type="submission" date="2018-05" db="EMBL/GenBank/DDBJ databases">
        <authorList>
            <person name="Goeker M."/>
            <person name="Huntemann M."/>
            <person name="Clum A."/>
            <person name="Pillay M."/>
            <person name="Palaniappan K."/>
            <person name="Varghese N."/>
            <person name="Mikhailova N."/>
            <person name="Stamatis D."/>
            <person name="Reddy T."/>
            <person name="Daum C."/>
            <person name="Shapiro N."/>
            <person name="Ivanova N."/>
            <person name="Kyrpides N."/>
            <person name="Woyke T."/>
        </authorList>
    </citation>
    <scope>NUCLEOTIDE SEQUENCE [LARGE SCALE GENOMIC DNA]</scope>
    <source>
        <strain evidence="2 3">DSM 26524</strain>
    </source>
</reference>
<dbReference type="InterPro" id="IPR052024">
    <property type="entry name" value="Methanogen_methyltrans"/>
</dbReference>
<dbReference type="Gene3D" id="3.20.20.210">
    <property type="match status" value="1"/>
</dbReference>